<protein>
    <submittedName>
        <fullName evidence="1">Uncharacterized protein</fullName>
    </submittedName>
</protein>
<proteinExistence type="predicted"/>
<comment type="caution">
    <text evidence="1">The sequence shown here is derived from an EMBL/GenBank/DDBJ whole genome shotgun (WGS) entry which is preliminary data.</text>
</comment>
<keyword evidence="2" id="KW-1185">Reference proteome</keyword>
<name>A0ACC2TY85_9FUNG</name>
<evidence type="ECO:0000313" key="2">
    <source>
        <dbReference type="Proteomes" id="UP001165960"/>
    </source>
</evidence>
<organism evidence="1 2">
    <name type="scientific">Entomophthora muscae</name>
    <dbReference type="NCBI Taxonomy" id="34485"/>
    <lineage>
        <taxon>Eukaryota</taxon>
        <taxon>Fungi</taxon>
        <taxon>Fungi incertae sedis</taxon>
        <taxon>Zoopagomycota</taxon>
        <taxon>Entomophthoromycotina</taxon>
        <taxon>Entomophthoromycetes</taxon>
        <taxon>Entomophthorales</taxon>
        <taxon>Entomophthoraceae</taxon>
        <taxon>Entomophthora</taxon>
    </lineage>
</organism>
<dbReference type="Proteomes" id="UP001165960">
    <property type="component" value="Unassembled WGS sequence"/>
</dbReference>
<evidence type="ECO:0000313" key="1">
    <source>
        <dbReference type="EMBL" id="KAJ9079467.1"/>
    </source>
</evidence>
<gene>
    <name evidence="1" type="ORF">DSO57_1035005</name>
</gene>
<sequence length="76" mass="8130">MEAGDKLVQMAHSELKQCIAKEAGELDSPFTDNKVCTTLKESPKGKSPGPDNIPAKVYNNLKAVLVPLMVTMTTGV</sequence>
<reference evidence="1" key="1">
    <citation type="submission" date="2022-04" db="EMBL/GenBank/DDBJ databases">
        <title>Genome of the entomopathogenic fungus Entomophthora muscae.</title>
        <authorList>
            <person name="Elya C."/>
            <person name="Lovett B.R."/>
            <person name="Lee E."/>
            <person name="Macias A.M."/>
            <person name="Hajek A.E."/>
            <person name="De Bivort B.L."/>
            <person name="Kasson M.T."/>
            <person name="De Fine Licht H.H."/>
            <person name="Stajich J.E."/>
        </authorList>
    </citation>
    <scope>NUCLEOTIDE SEQUENCE</scope>
    <source>
        <strain evidence="1">Berkeley</strain>
    </source>
</reference>
<dbReference type="EMBL" id="QTSX02001721">
    <property type="protein sequence ID" value="KAJ9079467.1"/>
    <property type="molecule type" value="Genomic_DNA"/>
</dbReference>
<accession>A0ACC2TY85</accession>